<dbReference type="RefSeq" id="WP_011438209.1">
    <property type="nucleotide sequence ID" value="NC_007777.1"/>
</dbReference>
<organism evidence="3 4">
    <name type="scientific">Frankia casuarinae (strain DSM 45818 / CECT 9043 / HFP020203 / CcI3)</name>
    <dbReference type="NCBI Taxonomy" id="106370"/>
    <lineage>
        <taxon>Bacteria</taxon>
        <taxon>Bacillati</taxon>
        <taxon>Actinomycetota</taxon>
        <taxon>Actinomycetes</taxon>
        <taxon>Frankiales</taxon>
        <taxon>Frankiaceae</taxon>
        <taxon>Frankia</taxon>
    </lineage>
</organism>
<evidence type="ECO:0000313" key="4">
    <source>
        <dbReference type="Proteomes" id="UP000001937"/>
    </source>
</evidence>
<feature type="region of interest" description="Disordered" evidence="1">
    <location>
        <begin position="17"/>
        <end position="52"/>
    </location>
</feature>
<keyword evidence="2" id="KW-0472">Membrane</keyword>
<evidence type="ECO:0000256" key="1">
    <source>
        <dbReference type="SAM" id="MobiDB-lite"/>
    </source>
</evidence>
<keyword evidence="4" id="KW-1185">Reference proteome</keyword>
<accession>Q2J6A7</accession>
<protein>
    <submittedName>
        <fullName evidence="3">Uncharacterized protein</fullName>
    </submittedName>
</protein>
<keyword evidence="2" id="KW-1133">Transmembrane helix</keyword>
<reference evidence="3 4" key="1">
    <citation type="journal article" date="2007" name="Genome Res.">
        <title>Genome characteristics of facultatively symbiotic Frankia sp. strains reflect host range and host plant biogeography.</title>
        <authorList>
            <person name="Normand P."/>
            <person name="Lapierre P."/>
            <person name="Tisa L.S."/>
            <person name="Gogarten J.P."/>
            <person name="Alloisio N."/>
            <person name="Bagnarol E."/>
            <person name="Bassi C.A."/>
            <person name="Berry A.M."/>
            <person name="Bickhart D.M."/>
            <person name="Choisne N."/>
            <person name="Couloux A."/>
            <person name="Cournoyer B."/>
            <person name="Cruveiller S."/>
            <person name="Daubin V."/>
            <person name="Demange N."/>
            <person name="Francino M.P."/>
            <person name="Goltsman E."/>
            <person name="Huang Y."/>
            <person name="Kopp O.R."/>
            <person name="Labarre L."/>
            <person name="Lapidus A."/>
            <person name="Lavire C."/>
            <person name="Marechal J."/>
            <person name="Martinez M."/>
            <person name="Mastronunzio J.E."/>
            <person name="Mullin B.C."/>
            <person name="Niemann J."/>
            <person name="Pujic P."/>
            <person name="Rawnsley T."/>
            <person name="Rouy Z."/>
            <person name="Schenowitz C."/>
            <person name="Sellstedt A."/>
            <person name="Tavares F."/>
            <person name="Tomkins J.P."/>
            <person name="Vallenet D."/>
            <person name="Valverde C."/>
            <person name="Wall L.G."/>
            <person name="Wang Y."/>
            <person name="Medigue C."/>
            <person name="Benson D.R."/>
        </authorList>
    </citation>
    <scope>NUCLEOTIDE SEQUENCE [LARGE SCALE GENOMIC DNA]</scope>
    <source>
        <strain evidence="4">DSM 45818 / CECT 9043 / CcI3</strain>
    </source>
</reference>
<evidence type="ECO:0000256" key="2">
    <source>
        <dbReference type="SAM" id="Phobius"/>
    </source>
</evidence>
<dbReference type="HOGENOM" id="CLU_1188547_0_0_11"/>
<dbReference type="KEGG" id="fra:Francci3_3835"/>
<name>Q2J6A7_FRACC</name>
<feature type="compositionally biased region" description="Basic and acidic residues" evidence="1">
    <location>
        <begin position="20"/>
        <end position="48"/>
    </location>
</feature>
<feature type="region of interest" description="Disordered" evidence="1">
    <location>
        <begin position="86"/>
        <end position="109"/>
    </location>
</feature>
<dbReference type="AlphaFoldDB" id="Q2J6A7"/>
<dbReference type="Proteomes" id="UP000001937">
    <property type="component" value="Chromosome"/>
</dbReference>
<proteinExistence type="predicted"/>
<feature type="compositionally biased region" description="Low complexity" evidence="1">
    <location>
        <begin position="91"/>
        <end position="109"/>
    </location>
</feature>
<keyword evidence="2" id="KW-0812">Transmembrane</keyword>
<dbReference type="eggNOG" id="ENOG50337TQ">
    <property type="taxonomic scope" value="Bacteria"/>
</dbReference>
<evidence type="ECO:0000313" key="3">
    <source>
        <dbReference type="EMBL" id="ABD13185.1"/>
    </source>
</evidence>
<feature type="transmembrane region" description="Helical" evidence="2">
    <location>
        <begin position="58"/>
        <end position="80"/>
    </location>
</feature>
<sequence length="248" mass="26176">MAPAAQEYRRYDVYDDYGDYDSRARDAYDSRARDDYDSRARDAYDSRAEPPPAPRESLLPYITFVLVVAVLAGIAGYTLNRLVGPAHGARSAHPSAPGATPSPTAVPTPSAVGGGLAGLTAEQVAIRLAGAGLPLHTTVVYSAATDPDRLLGRTNGYTSRIAFSDPRVGVNEVSGSPAGAIERGGAIEVFADAASAQQRATKLLTVTADNPLVTEYVFVQRTVVLRVSLVLTADIAREYEAALLRLAA</sequence>
<gene>
    <name evidence="3" type="ordered locus">Francci3_3835</name>
</gene>
<dbReference type="EMBL" id="CP000249">
    <property type="protein sequence ID" value="ABD13185.1"/>
    <property type="molecule type" value="Genomic_DNA"/>
</dbReference>